<comment type="caution">
    <text evidence="3">The sequence shown here is derived from an EMBL/GenBank/DDBJ whole genome shotgun (WGS) entry which is preliminary data.</text>
</comment>
<dbReference type="SMART" id="SM00385">
    <property type="entry name" value="CYCLIN"/>
    <property type="match status" value="2"/>
</dbReference>
<dbReference type="CDD" id="cd20532">
    <property type="entry name" value="CYCLIN_CCNL_rpt1"/>
    <property type="match status" value="1"/>
</dbReference>
<dbReference type="Proteomes" id="UP000186594">
    <property type="component" value="Unassembled WGS sequence"/>
</dbReference>
<dbReference type="GO" id="GO:0016538">
    <property type="term" value="F:cyclin-dependent protein serine/threonine kinase regulator activity"/>
    <property type="evidence" value="ECO:0007669"/>
    <property type="project" value="InterPro"/>
</dbReference>
<organism evidence="3 4">
    <name type="scientific">Neolecta irregularis (strain DAH-3)</name>
    <dbReference type="NCBI Taxonomy" id="1198029"/>
    <lineage>
        <taxon>Eukaryota</taxon>
        <taxon>Fungi</taxon>
        <taxon>Dikarya</taxon>
        <taxon>Ascomycota</taxon>
        <taxon>Taphrinomycotina</taxon>
        <taxon>Neolectales</taxon>
        <taxon>Neolectaceae</taxon>
        <taxon>Neolecta</taxon>
    </lineage>
</organism>
<accession>A0A1U7LP20</accession>
<dbReference type="EMBL" id="LXFE01000887">
    <property type="protein sequence ID" value="OLL24292.1"/>
    <property type="molecule type" value="Genomic_DNA"/>
</dbReference>
<proteinExistence type="inferred from homology"/>
<keyword evidence="4" id="KW-1185">Reference proteome</keyword>
<dbReference type="InterPro" id="IPR043198">
    <property type="entry name" value="Cyclin/Ssn8"/>
</dbReference>
<dbReference type="InterPro" id="IPR013763">
    <property type="entry name" value="Cyclin-like_dom"/>
</dbReference>
<evidence type="ECO:0000256" key="1">
    <source>
        <dbReference type="RuleBase" id="RU000383"/>
    </source>
</evidence>
<feature type="domain" description="Cyclin-like" evidence="2">
    <location>
        <begin position="172"/>
        <end position="248"/>
    </location>
</feature>
<dbReference type="STRING" id="1198029.A0A1U7LP20"/>
<dbReference type="AlphaFoldDB" id="A0A1U7LP20"/>
<dbReference type="OrthoDB" id="10264655at2759"/>
<comment type="similarity">
    <text evidence="1">Belongs to the cyclin family.</text>
</comment>
<dbReference type="Gene3D" id="1.10.472.10">
    <property type="entry name" value="Cyclin-like"/>
    <property type="match status" value="2"/>
</dbReference>
<protein>
    <submittedName>
        <fullName evidence="3">Cyclin-L2</fullName>
    </submittedName>
</protein>
<dbReference type="PANTHER" id="PTHR10026">
    <property type="entry name" value="CYCLIN"/>
    <property type="match status" value="1"/>
</dbReference>
<feature type="domain" description="Cyclin-like" evidence="2">
    <location>
        <begin position="56"/>
        <end position="156"/>
    </location>
</feature>
<keyword evidence="1" id="KW-0195">Cyclin</keyword>
<reference evidence="3 4" key="1">
    <citation type="submission" date="2016-04" db="EMBL/GenBank/DDBJ databases">
        <title>Evolutionary innovation and constraint leading to complex multicellularity in the Ascomycota.</title>
        <authorList>
            <person name="Cisse O."/>
            <person name="Nguyen A."/>
            <person name="Hewitt D.A."/>
            <person name="Jedd G."/>
            <person name="Stajich J.E."/>
        </authorList>
    </citation>
    <scope>NUCLEOTIDE SEQUENCE [LARGE SCALE GENOMIC DNA]</scope>
    <source>
        <strain evidence="3 4">DAH-3</strain>
    </source>
</reference>
<dbReference type="InterPro" id="IPR006671">
    <property type="entry name" value="Cyclin_N"/>
</dbReference>
<gene>
    <name evidence="3" type="ORF">NEOLI_002945</name>
</gene>
<dbReference type="SUPFAM" id="SSF47954">
    <property type="entry name" value="Cyclin-like"/>
    <property type="match status" value="2"/>
</dbReference>
<dbReference type="InterPro" id="IPR036915">
    <property type="entry name" value="Cyclin-like_sf"/>
</dbReference>
<evidence type="ECO:0000313" key="3">
    <source>
        <dbReference type="EMBL" id="OLL24292.1"/>
    </source>
</evidence>
<dbReference type="Pfam" id="PF00134">
    <property type="entry name" value="Cyclin_N"/>
    <property type="match status" value="1"/>
</dbReference>
<evidence type="ECO:0000259" key="2">
    <source>
        <dbReference type="SMART" id="SM00385"/>
    </source>
</evidence>
<name>A0A1U7LP20_NEOID</name>
<sequence>MMHDDKTPKSNFTCHFHMANVLINPLATSSQLQNTPSHSDGIDSKTERLLRCTGVHLVQSAGILLKLPQPCIATAMVLFQRFYMMSSLRQFSIKDIGMGSLFLASKSCEEPRKVRDIINVYTYLLSSKPFKVPEYFDQAYYDQREALFIAEMQLLKRLGFQMNVALPYGLAINYLQLLEATDLVQKVWNLINDSLQSIVHCVHPPSTIASACIWIATREEKKKLPRDWWELFDVEFDDLIGTAAGIKSVYGQARDGPVGLTALENYLKSEEQLSDLEEQSGSR</sequence>
<dbReference type="GO" id="GO:0006357">
    <property type="term" value="P:regulation of transcription by RNA polymerase II"/>
    <property type="evidence" value="ECO:0007669"/>
    <property type="project" value="InterPro"/>
</dbReference>
<dbReference type="OMA" id="WEDVWSV"/>
<evidence type="ECO:0000313" key="4">
    <source>
        <dbReference type="Proteomes" id="UP000186594"/>
    </source>
</evidence>